<dbReference type="CDD" id="cd02947">
    <property type="entry name" value="TRX_family"/>
    <property type="match status" value="1"/>
</dbReference>
<reference evidence="2 3" key="1">
    <citation type="submission" date="2018-11" db="EMBL/GenBank/DDBJ databases">
        <title>Parancylomarina longa gen. nov., sp. nov., isolated from sediments of southern Okinawa.</title>
        <authorList>
            <person name="Fu T."/>
        </authorList>
    </citation>
    <scope>NUCLEOTIDE SEQUENCE [LARGE SCALE GENOMIC DNA]</scope>
    <source>
        <strain evidence="2 3">T3-2 S1-C</strain>
    </source>
</reference>
<gene>
    <name evidence="2" type="ORF">DLK05_13065</name>
</gene>
<evidence type="ECO:0000256" key="1">
    <source>
        <dbReference type="SAM" id="SignalP"/>
    </source>
</evidence>
<proteinExistence type="predicted"/>
<dbReference type="InterPro" id="IPR036249">
    <property type="entry name" value="Thioredoxin-like_sf"/>
</dbReference>
<sequence length="169" mass="19831">MKKLIFLLLFSFFNIGAFAQNKTKLDTRIQKEVLSGQINLDAFNMDICKAWYTPEHETYQIKKGLLRKLKQQNLNNIRILIVLGSWCHDSHQQVPRFIKILEAISFPFEHLDMNALDTYKHSPDFDAKTNGITRVPTIIIYKKDQEIGRIIEHPKKSLERDLLHILNNK</sequence>
<name>A0A434AGM6_9BACT</name>
<protein>
    <submittedName>
        <fullName evidence="2">Thioredoxin</fullName>
    </submittedName>
</protein>
<dbReference type="Gene3D" id="3.40.30.10">
    <property type="entry name" value="Glutaredoxin"/>
    <property type="match status" value="1"/>
</dbReference>
<dbReference type="RefSeq" id="WP_127344417.1">
    <property type="nucleotide sequence ID" value="NZ_RJJX01000020.1"/>
</dbReference>
<keyword evidence="1" id="KW-0732">Signal</keyword>
<dbReference type="EMBL" id="RJJX01000020">
    <property type="protein sequence ID" value="RUT73524.1"/>
    <property type="molecule type" value="Genomic_DNA"/>
</dbReference>
<dbReference type="Proteomes" id="UP000282985">
    <property type="component" value="Unassembled WGS sequence"/>
</dbReference>
<dbReference type="SUPFAM" id="SSF52833">
    <property type="entry name" value="Thioredoxin-like"/>
    <property type="match status" value="1"/>
</dbReference>
<evidence type="ECO:0000313" key="2">
    <source>
        <dbReference type="EMBL" id="RUT73524.1"/>
    </source>
</evidence>
<dbReference type="AlphaFoldDB" id="A0A434AGM6"/>
<dbReference type="OrthoDB" id="6398367at2"/>
<accession>A0A434AGM6</accession>
<dbReference type="Pfam" id="PF14595">
    <property type="entry name" value="Thioredoxin_9"/>
    <property type="match status" value="1"/>
</dbReference>
<evidence type="ECO:0000313" key="3">
    <source>
        <dbReference type="Proteomes" id="UP000282985"/>
    </source>
</evidence>
<feature type="signal peptide" evidence="1">
    <location>
        <begin position="1"/>
        <end position="19"/>
    </location>
</feature>
<feature type="chain" id="PRO_5019107653" evidence="1">
    <location>
        <begin position="20"/>
        <end position="169"/>
    </location>
</feature>
<keyword evidence="3" id="KW-1185">Reference proteome</keyword>
<organism evidence="2 3">
    <name type="scientific">Ancylomarina longa</name>
    <dbReference type="NCBI Taxonomy" id="2487017"/>
    <lineage>
        <taxon>Bacteria</taxon>
        <taxon>Pseudomonadati</taxon>
        <taxon>Bacteroidota</taxon>
        <taxon>Bacteroidia</taxon>
        <taxon>Marinilabiliales</taxon>
        <taxon>Marinifilaceae</taxon>
        <taxon>Ancylomarina</taxon>
    </lineage>
</organism>
<comment type="caution">
    <text evidence="2">The sequence shown here is derived from an EMBL/GenBank/DDBJ whole genome shotgun (WGS) entry which is preliminary data.</text>
</comment>